<gene>
    <name evidence="6" type="ORF">SAMN05216289_11640</name>
</gene>
<dbReference type="Pfam" id="PF07804">
    <property type="entry name" value="HipA_C"/>
    <property type="match status" value="1"/>
</dbReference>
<dbReference type="AlphaFoldDB" id="A0A1I4YCK3"/>
<dbReference type="OrthoDB" id="9805913at2"/>
<dbReference type="EMBL" id="FOVF01000016">
    <property type="protein sequence ID" value="SFN35330.1"/>
    <property type="molecule type" value="Genomic_DNA"/>
</dbReference>
<evidence type="ECO:0000256" key="2">
    <source>
        <dbReference type="ARBA" id="ARBA00022679"/>
    </source>
</evidence>
<reference evidence="6 7" key="1">
    <citation type="submission" date="2016-10" db="EMBL/GenBank/DDBJ databases">
        <authorList>
            <person name="de Groot N.N."/>
        </authorList>
    </citation>
    <scope>NUCLEOTIDE SEQUENCE [LARGE SCALE GENOMIC DNA]</scope>
    <source>
        <strain evidence="6 7">CGMCC 1.7659</strain>
    </source>
</reference>
<organism evidence="6 7">
    <name type="scientific">Dokdonella immobilis</name>
    <dbReference type="NCBI Taxonomy" id="578942"/>
    <lineage>
        <taxon>Bacteria</taxon>
        <taxon>Pseudomonadati</taxon>
        <taxon>Pseudomonadota</taxon>
        <taxon>Gammaproteobacteria</taxon>
        <taxon>Lysobacterales</taxon>
        <taxon>Rhodanobacteraceae</taxon>
        <taxon>Dokdonella</taxon>
    </lineage>
</organism>
<evidence type="ECO:0000259" key="5">
    <source>
        <dbReference type="Pfam" id="PF13657"/>
    </source>
</evidence>
<dbReference type="InterPro" id="IPR052028">
    <property type="entry name" value="HipA_Ser/Thr_kinase"/>
</dbReference>
<keyword evidence="7" id="KW-1185">Reference proteome</keyword>
<evidence type="ECO:0000313" key="7">
    <source>
        <dbReference type="Proteomes" id="UP000198575"/>
    </source>
</evidence>
<keyword evidence="2" id="KW-0808">Transferase</keyword>
<comment type="similarity">
    <text evidence="1">Belongs to the HipA Ser/Thr kinase family.</text>
</comment>
<dbReference type="GO" id="GO:0004674">
    <property type="term" value="F:protein serine/threonine kinase activity"/>
    <property type="evidence" value="ECO:0007669"/>
    <property type="project" value="TreeGrafter"/>
</dbReference>
<accession>A0A1I4YCK3</accession>
<evidence type="ECO:0000256" key="1">
    <source>
        <dbReference type="ARBA" id="ARBA00010164"/>
    </source>
</evidence>
<dbReference type="InterPro" id="IPR012893">
    <property type="entry name" value="HipA-like_C"/>
</dbReference>
<evidence type="ECO:0000313" key="6">
    <source>
        <dbReference type="EMBL" id="SFN35330.1"/>
    </source>
</evidence>
<protein>
    <submittedName>
        <fullName evidence="6">Serine/threonine-protein kinase HipA</fullName>
    </submittedName>
</protein>
<name>A0A1I4YCK3_9GAMM</name>
<dbReference type="GO" id="GO:0005829">
    <property type="term" value="C:cytosol"/>
    <property type="evidence" value="ECO:0007669"/>
    <property type="project" value="TreeGrafter"/>
</dbReference>
<dbReference type="PANTHER" id="PTHR37419">
    <property type="entry name" value="SERINE/THREONINE-PROTEIN KINASE TOXIN HIPA"/>
    <property type="match status" value="1"/>
</dbReference>
<dbReference type="STRING" id="578942.SAMN05216289_11640"/>
<dbReference type="PANTHER" id="PTHR37419:SF8">
    <property type="entry name" value="TOXIN YJJJ"/>
    <property type="match status" value="1"/>
</dbReference>
<evidence type="ECO:0000256" key="3">
    <source>
        <dbReference type="ARBA" id="ARBA00022777"/>
    </source>
</evidence>
<dbReference type="Proteomes" id="UP000198575">
    <property type="component" value="Unassembled WGS sequence"/>
</dbReference>
<dbReference type="Gene3D" id="1.10.1070.20">
    <property type="match status" value="1"/>
</dbReference>
<sequence length="441" mass="48772">MTTVAEVRLWGRSIGAVSVDGPEATAAFQYTPGFTRSGIEIAPLMMPLSELVYTFPHLARISFHGLPGLLADSLPDRFGNALIDAWLATQGRTPESFDAVERLCYIGARGMGALEFAPASGPRARTSRKVQIDALVELASDVLTQRDRLHRSFADDDKADALRDILRVGTSAGGARAKAVIAWNPENDEVRSGQVAAGPGFGYWILKFDGVSGNKDKELEDPKGYGAIEYAYSLMARAAGIDISECRLLEENGRRHFMTRRFDRLEGGAKLHMQSLAALAHYDFNQAGAYSYEQALLAIRQLGLPMTATEEQFRRMAFNIVARNQDDHVKNIAFLMDKDGRWSLSPAFDVTYSYNPAGVWTSMHQMSMNGKREHFGIEDFRECARGASMKRGRAEAILADVIDAVRRWDEFAGEAGVLDAWGDTIRSNLRLGILDRQQSDH</sequence>
<evidence type="ECO:0000259" key="4">
    <source>
        <dbReference type="Pfam" id="PF07804"/>
    </source>
</evidence>
<keyword evidence="3 6" id="KW-0418">Kinase</keyword>
<dbReference type="RefSeq" id="WP_092408161.1">
    <property type="nucleotide sequence ID" value="NZ_FOVF01000016.1"/>
</dbReference>
<feature type="domain" description="HipA N-terminal subdomain 1" evidence="5">
    <location>
        <begin position="6"/>
        <end position="116"/>
    </location>
</feature>
<dbReference type="Pfam" id="PF13657">
    <property type="entry name" value="Couple_hipA"/>
    <property type="match status" value="1"/>
</dbReference>
<dbReference type="InterPro" id="IPR017508">
    <property type="entry name" value="HipA_N1"/>
</dbReference>
<feature type="domain" description="HipA-like C-terminal" evidence="4">
    <location>
        <begin position="170"/>
        <end position="406"/>
    </location>
</feature>
<proteinExistence type="inferred from homology"/>